<proteinExistence type="predicted"/>
<organism evidence="1 2">
    <name type="scientific">Parasponia andersonii</name>
    <name type="common">Sponia andersonii</name>
    <dbReference type="NCBI Taxonomy" id="3476"/>
    <lineage>
        <taxon>Eukaryota</taxon>
        <taxon>Viridiplantae</taxon>
        <taxon>Streptophyta</taxon>
        <taxon>Embryophyta</taxon>
        <taxon>Tracheophyta</taxon>
        <taxon>Spermatophyta</taxon>
        <taxon>Magnoliopsida</taxon>
        <taxon>eudicotyledons</taxon>
        <taxon>Gunneridae</taxon>
        <taxon>Pentapetalae</taxon>
        <taxon>rosids</taxon>
        <taxon>fabids</taxon>
        <taxon>Rosales</taxon>
        <taxon>Cannabaceae</taxon>
        <taxon>Parasponia</taxon>
    </lineage>
</organism>
<feature type="non-terminal residue" evidence="1">
    <location>
        <position position="1"/>
    </location>
</feature>
<reference evidence="2" key="1">
    <citation type="submission" date="2016-06" db="EMBL/GenBank/DDBJ databases">
        <title>Parallel loss of symbiosis genes in relatives of nitrogen-fixing non-legume Parasponia.</title>
        <authorList>
            <person name="Van Velzen R."/>
            <person name="Holmer R."/>
            <person name="Bu F."/>
            <person name="Rutten L."/>
            <person name="Van Zeijl A."/>
            <person name="Liu W."/>
            <person name="Santuari L."/>
            <person name="Cao Q."/>
            <person name="Sharma T."/>
            <person name="Shen D."/>
            <person name="Roswanjaya Y."/>
            <person name="Wardhani T."/>
            <person name="Kalhor M.S."/>
            <person name="Jansen J."/>
            <person name="Van den Hoogen J."/>
            <person name="Gungor B."/>
            <person name="Hartog M."/>
            <person name="Hontelez J."/>
            <person name="Verver J."/>
            <person name="Yang W.-C."/>
            <person name="Schijlen E."/>
            <person name="Repin R."/>
            <person name="Schilthuizen M."/>
            <person name="Schranz E."/>
            <person name="Heidstra R."/>
            <person name="Miyata K."/>
            <person name="Fedorova E."/>
            <person name="Kohlen W."/>
            <person name="Bisseling T."/>
            <person name="Smit S."/>
            <person name="Geurts R."/>
        </authorList>
    </citation>
    <scope>NUCLEOTIDE SEQUENCE [LARGE SCALE GENOMIC DNA]</scope>
    <source>
        <strain evidence="2">cv. WU1-14</strain>
    </source>
</reference>
<protein>
    <submittedName>
        <fullName evidence="1">Uncharacterized protein</fullName>
    </submittedName>
</protein>
<accession>A0A2P5BN67</accession>
<dbReference type="EMBL" id="JXTB01000248">
    <property type="protein sequence ID" value="PON50247.1"/>
    <property type="molecule type" value="Genomic_DNA"/>
</dbReference>
<gene>
    <name evidence="1" type="ORF">PanWU01x14_224430</name>
</gene>
<evidence type="ECO:0000313" key="1">
    <source>
        <dbReference type="EMBL" id="PON50247.1"/>
    </source>
</evidence>
<keyword evidence="2" id="KW-1185">Reference proteome</keyword>
<sequence length="107" mass="12173">WSNFFSYDLFLAKYQFSLEKFSTLISLIRSKGLSTFFVRQHQLQPLKWISDSAFVLLDAIRCRPLFSSFQINSLFEARSSVSFSPTALALIKASKDFGIEGGGDIFE</sequence>
<dbReference type="AlphaFoldDB" id="A0A2P5BN67"/>
<dbReference type="Proteomes" id="UP000237105">
    <property type="component" value="Unassembled WGS sequence"/>
</dbReference>
<comment type="caution">
    <text evidence="1">The sequence shown here is derived from an EMBL/GenBank/DDBJ whole genome shotgun (WGS) entry which is preliminary data.</text>
</comment>
<evidence type="ECO:0000313" key="2">
    <source>
        <dbReference type="Proteomes" id="UP000237105"/>
    </source>
</evidence>
<name>A0A2P5BN67_PARAD</name>